<keyword evidence="1" id="KW-1133">Transmembrane helix</keyword>
<dbReference type="OrthoDB" id="8195814at2759"/>
<name>A0A7E5VQ34_TRINI</name>
<gene>
    <name evidence="4" type="primary">LOC113495688</name>
</gene>
<accession>A0A7E5VQ34</accession>
<dbReference type="KEGG" id="tnl:113495688"/>
<feature type="signal peptide" evidence="2">
    <location>
        <begin position="1"/>
        <end position="18"/>
    </location>
</feature>
<reference evidence="4" key="1">
    <citation type="submission" date="2025-08" db="UniProtKB">
        <authorList>
            <consortium name="RefSeq"/>
        </authorList>
    </citation>
    <scope>IDENTIFICATION</scope>
</reference>
<feature type="transmembrane region" description="Helical" evidence="1">
    <location>
        <begin position="417"/>
        <end position="435"/>
    </location>
</feature>
<evidence type="ECO:0000313" key="4">
    <source>
        <dbReference type="RefSeq" id="XP_026730402.1"/>
    </source>
</evidence>
<keyword evidence="2" id="KW-0732">Signal</keyword>
<dbReference type="Proteomes" id="UP000322000">
    <property type="component" value="Chromosome 1"/>
</dbReference>
<organism evidence="3 4">
    <name type="scientific">Trichoplusia ni</name>
    <name type="common">Cabbage looper</name>
    <dbReference type="NCBI Taxonomy" id="7111"/>
    <lineage>
        <taxon>Eukaryota</taxon>
        <taxon>Metazoa</taxon>
        <taxon>Ecdysozoa</taxon>
        <taxon>Arthropoda</taxon>
        <taxon>Hexapoda</taxon>
        <taxon>Insecta</taxon>
        <taxon>Pterygota</taxon>
        <taxon>Neoptera</taxon>
        <taxon>Endopterygota</taxon>
        <taxon>Lepidoptera</taxon>
        <taxon>Glossata</taxon>
        <taxon>Ditrysia</taxon>
        <taxon>Noctuoidea</taxon>
        <taxon>Noctuidae</taxon>
        <taxon>Plusiinae</taxon>
        <taxon>Trichoplusia</taxon>
    </lineage>
</organism>
<dbReference type="RefSeq" id="XP_026730402.1">
    <property type="nucleotide sequence ID" value="XM_026874601.1"/>
</dbReference>
<protein>
    <submittedName>
        <fullName evidence="4">Uncharacterized protein LOC113495688</fullName>
    </submittedName>
</protein>
<evidence type="ECO:0000313" key="3">
    <source>
        <dbReference type="Proteomes" id="UP000322000"/>
    </source>
</evidence>
<sequence>MKILTIALLISHIVNSMAIGIQNDEPIRTNCSDLFSFVPYIQTIFIEVGEDTDSSLKTCLLKDIEDDQAVTIIKIDEKDKDFQIDFTKPLFQTSDMPAIAIVIETLSRDLVDAPFMKTIFKSHWSMLHIIVTSDKRFKCDGGTMNSEDLNFLEEIMHQLWLKFRFMLVGVTFPMACKNKFAGYHGKKPSNTSLYDRSIKLQDTNHLMDINKIFTQLGKQLAENYPLRASIFFRNFTSITTCKDTLYIRRFNLDLTYGFCGLDGMVMHDVLRYLKFNLTFSEDKDCINYGYAGPINVSGSLGCIARKELDVSFNSRFMTLYADENIYYLYYVTTDSLCAVVKQAEIIPIWIAFYHILKFSVFCFLISFVVGMGVLMWAKAFIEKKVTGRKPMTLWFYVHDATNSSIFGYTLLNKRTVLRGTCLILSVIINAVFQVSL</sequence>
<evidence type="ECO:0000256" key="2">
    <source>
        <dbReference type="SAM" id="SignalP"/>
    </source>
</evidence>
<keyword evidence="1" id="KW-0472">Membrane</keyword>
<keyword evidence="1" id="KW-0812">Transmembrane</keyword>
<proteinExistence type="predicted"/>
<evidence type="ECO:0000256" key="1">
    <source>
        <dbReference type="SAM" id="Phobius"/>
    </source>
</evidence>
<keyword evidence="3" id="KW-1185">Reference proteome</keyword>
<feature type="chain" id="PRO_5028995574" evidence="2">
    <location>
        <begin position="19"/>
        <end position="436"/>
    </location>
</feature>
<dbReference type="InParanoid" id="A0A7E5VQ34"/>
<dbReference type="AlphaFoldDB" id="A0A7E5VQ34"/>
<feature type="transmembrane region" description="Helical" evidence="1">
    <location>
        <begin position="358"/>
        <end position="381"/>
    </location>
</feature>
<dbReference type="GeneID" id="113495688"/>